<protein>
    <recommendedName>
        <fullName evidence="4">Pentacotripeptide-repeat region of PRORP domain-containing protein</fullName>
    </recommendedName>
</protein>
<evidence type="ECO:0000313" key="3">
    <source>
        <dbReference type="Proteomes" id="UP001141552"/>
    </source>
</evidence>
<dbReference type="GO" id="GO:0003723">
    <property type="term" value="F:RNA binding"/>
    <property type="evidence" value="ECO:0007669"/>
    <property type="project" value="InterPro"/>
</dbReference>
<proteinExistence type="predicted"/>
<dbReference type="EMBL" id="JAKUCV010004754">
    <property type="protein sequence ID" value="KAJ4834207.1"/>
    <property type="molecule type" value="Genomic_DNA"/>
</dbReference>
<dbReference type="InterPro" id="IPR046960">
    <property type="entry name" value="PPR_At4g14850-like_plant"/>
</dbReference>
<dbReference type="GO" id="GO:0009451">
    <property type="term" value="P:RNA modification"/>
    <property type="evidence" value="ECO:0007669"/>
    <property type="project" value="InterPro"/>
</dbReference>
<feature type="non-terminal residue" evidence="2">
    <location>
        <position position="1"/>
    </location>
</feature>
<dbReference type="PANTHER" id="PTHR47926">
    <property type="entry name" value="PENTATRICOPEPTIDE REPEAT-CONTAINING PROTEIN"/>
    <property type="match status" value="1"/>
</dbReference>
<dbReference type="InterPro" id="IPR011990">
    <property type="entry name" value="TPR-like_helical_dom_sf"/>
</dbReference>
<accession>A0A9Q0FMK4</accession>
<dbReference type="InterPro" id="IPR002885">
    <property type="entry name" value="PPR_rpt"/>
</dbReference>
<dbReference type="OrthoDB" id="185373at2759"/>
<keyword evidence="3" id="KW-1185">Reference proteome</keyword>
<keyword evidence="1" id="KW-0677">Repeat</keyword>
<name>A0A9Q0FMK4_9ROSI</name>
<dbReference type="Gene3D" id="1.25.40.10">
    <property type="entry name" value="Tetratricopeptide repeat domain"/>
    <property type="match status" value="1"/>
</dbReference>
<reference evidence="2" key="1">
    <citation type="submission" date="2022-02" db="EMBL/GenBank/DDBJ databases">
        <authorList>
            <person name="Henning P.M."/>
            <person name="McCubbin A.G."/>
            <person name="Shore J.S."/>
        </authorList>
    </citation>
    <scope>NUCLEOTIDE SEQUENCE</scope>
    <source>
        <strain evidence="2">F60SS</strain>
        <tissue evidence="2">Leaves</tissue>
    </source>
</reference>
<dbReference type="Pfam" id="PF20431">
    <property type="entry name" value="E_motif"/>
    <property type="match status" value="1"/>
</dbReference>
<gene>
    <name evidence="2" type="ORF">Tsubulata_020561</name>
</gene>
<dbReference type="InterPro" id="IPR046848">
    <property type="entry name" value="E_motif"/>
</dbReference>
<evidence type="ECO:0008006" key="4">
    <source>
        <dbReference type="Google" id="ProtNLM"/>
    </source>
</evidence>
<dbReference type="Pfam" id="PF01535">
    <property type="entry name" value="PPR"/>
    <property type="match status" value="2"/>
</dbReference>
<sequence>MYSKSGEVRHVKLFDFVSARVVFDLMKQKNDVSWTSLMKQGFVPDGVTLLVVLYACSHSGLVDQGIKYFDGMNKEFGVVPEAEHYACMVDLLGRTGRLDDAMNLIQGMPMEPCPMIWMALLNGCRIHCNVELGEYALKQLSELESENDGSYTLLSNIYANASRWKDVSRIRSLMKQKGTRKRPGCSWIDD</sequence>
<dbReference type="Proteomes" id="UP001141552">
    <property type="component" value="Unassembled WGS sequence"/>
</dbReference>
<evidence type="ECO:0000256" key="1">
    <source>
        <dbReference type="ARBA" id="ARBA00022737"/>
    </source>
</evidence>
<evidence type="ECO:0000313" key="2">
    <source>
        <dbReference type="EMBL" id="KAJ4834207.1"/>
    </source>
</evidence>
<dbReference type="PANTHER" id="PTHR47926:SF445">
    <property type="entry name" value="DYW DOMAIN-CONTAINING PROTEIN"/>
    <property type="match status" value="1"/>
</dbReference>
<comment type="caution">
    <text evidence="2">The sequence shown here is derived from an EMBL/GenBank/DDBJ whole genome shotgun (WGS) entry which is preliminary data.</text>
</comment>
<dbReference type="AlphaFoldDB" id="A0A9Q0FMK4"/>
<dbReference type="FunFam" id="1.25.40.10:FF:000090">
    <property type="entry name" value="Pentatricopeptide repeat-containing protein, chloroplastic"/>
    <property type="match status" value="1"/>
</dbReference>
<organism evidence="2 3">
    <name type="scientific">Turnera subulata</name>
    <dbReference type="NCBI Taxonomy" id="218843"/>
    <lineage>
        <taxon>Eukaryota</taxon>
        <taxon>Viridiplantae</taxon>
        <taxon>Streptophyta</taxon>
        <taxon>Embryophyta</taxon>
        <taxon>Tracheophyta</taxon>
        <taxon>Spermatophyta</taxon>
        <taxon>Magnoliopsida</taxon>
        <taxon>eudicotyledons</taxon>
        <taxon>Gunneridae</taxon>
        <taxon>Pentapetalae</taxon>
        <taxon>rosids</taxon>
        <taxon>fabids</taxon>
        <taxon>Malpighiales</taxon>
        <taxon>Passifloraceae</taxon>
        <taxon>Turnera</taxon>
    </lineage>
</organism>
<reference evidence="2" key="2">
    <citation type="journal article" date="2023" name="Plants (Basel)">
        <title>Annotation of the Turnera subulata (Passifloraceae) Draft Genome Reveals the S-Locus Evolved after the Divergence of Turneroideae from Passifloroideae in a Stepwise Manner.</title>
        <authorList>
            <person name="Henning P.M."/>
            <person name="Roalson E.H."/>
            <person name="Mir W."/>
            <person name="McCubbin A.G."/>
            <person name="Shore J.S."/>
        </authorList>
    </citation>
    <scope>NUCLEOTIDE SEQUENCE</scope>
    <source>
        <strain evidence="2">F60SS</strain>
    </source>
</reference>